<dbReference type="Gene3D" id="3.10.28.10">
    <property type="entry name" value="Homing endonucleases"/>
    <property type="match status" value="2"/>
</dbReference>
<dbReference type="GO" id="GO:0004519">
    <property type="term" value="F:endonuclease activity"/>
    <property type="evidence" value="ECO:0007669"/>
    <property type="project" value="InterPro"/>
</dbReference>
<evidence type="ECO:0000313" key="4">
    <source>
        <dbReference type="EMBL" id="BAX08566.1"/>
    </source>
</evidence>
<protein>
    <recommendedName>
        <fullName evidence="3">Homing endonuclease LAGLIDADG domain-containing protein</fullName>
    </recommendedName>
</protein>
<gene>
    <name evidence="4" type="primary">orf405</name>
</gene>
<evidence type="ECO:0000259" key="3">
    <source>
        <dbReference type="Pfam" id="PF00961"/>
    </source>
</evidence>
<keyword evidence="2" id="KW-0472">Membrane</keyword>
<dbReference type="GeneID" id="32232925"/>
<dbReference type="PANTHER" id="PTHR36181:SF2">
    <property type="entry name" value="INTRON-ENCODED ENDONUCLEASE AI3-RELATED"/>
    <property type="match status" value="1"/>
</dbReference>
<accession>A0A1V1G8X7</accession>
<dbReference type="InterPro" id="IPR004860">
    <property type="entry name" value="LAGLIDADG_dom"/>
</dbReference>
<keyword evidence="2" id="KW-1133">Transmembrane helix</keyword>
<feature type="transmembrane region" description="Helical" evidence="2">
    <location>
        <begin position="50"/>
        <end position="70"/>
    </location>
</feature>
<name>A0A1V1G8X7_9APHY</name>
<dbReference type="Pfam" id="PF00961">
    <property type="entry name" value="LAGLIDADG_1"/>
    <property type="match status" value="1"/>
</dbReference>
<dbReference type="RefSeq" id="YP_009355771.1">
    <property type="nucleotide sequence ID" value="NC_034349.1"/>
</dbReference>
<dbReference type="InterPro" id="IPR051289">
    <property type="entry name" value="LAGLIDADG_Endonuclease"/>
</dbReference>
<sequence>MVKDKLSQIYNLFVKLYIQLNTARCRKLLDSEMNTYFLIGNFYLNNVKMALTWGQSAWIFLIIPLIFNFLPLRKYKGKLITFPKIPSETTRSKFTSGNVKNSTDFYKWLVGVTDGDGTFFFYKNKKGVWIFTYKVGQSKYNIRLLYHIKSNLGIGSVAVPNSKHNTAEYIVTDIQQIINYIIPIFDNYPLLTTKYFNYFWFKEAILILNNTNLSKEEKDLKISNCKNQIKPENYISPAWLQNSKSNSVNSVEQGKKVLSKSWLIGFTESVGNFILIKKSSGQIIHAFEIIISTCSSTQRYNSNFDSILILAICNLIDIKKPILSLHYLPSVNLFVKKAQITDSNSIYNIILFYKKTMKGFKSLEYRIWARSFIKAQNKKEKFRLDYLEKIYKINSKINLNLNKNY</sequence>
<dbReference type="SUPFAM" id="SSF55608">
    <property type="entry name" value="Homing endonucleases"/>
    <property type="match status" value="2"/>
</dbReference>
<organism evidence="4">
    <name type="scientific">Fomitopsis palustris</name>
    <dbReference type="NCBI Taxonomy" id="2870670"/>
    <lineage>
        <taxon>Eukaryota</taxon>
        <taxon>Fungi</taxon>
        <taxon>Dikarya</taxon>
        <taxon>Basidiomycota</taxon>
        <taxon>Agaricomycotina</taxon>
        <taxon>Agaricomycetes</taxon>
        <taxon>Polyporales</taxon>
        <taxon>Fomitopsis</taxon>
    </lineage>
</organism>
<keyword evidence="4" id="KW-0496">Mitochondrion</keyword>
<dbReference type="GO" id="GO:0005739">
    <property type="term" value="C:mitochondrion"/>
    <property type="evidence" value="ECO:0007669"/>
    <property type="project" value="UniProtKB-ARBA"/>
</dbReference>
<dbReference type="InterPro" id="IPR027434">
    <property type="entry name" value="Homing_endonucl"/>
</dbReference>
<geneLocation type="mitochondrion" evidence="4"/>
<keyword evidence="2" id="KW-0812">Transmembrane</keyword>
<evidence type="ECO:0000256" key="1">
    <source>
        <dbReference type="ARBA" id="ARBA00002670"/>
    </source>
</evidence>
<dbReference type="AlphaFoldDB" id="A0A1V1G8X7"/>
<dbReference type="EMBL" id="AP017926">
    <property type="protein sequence ID" value="BAX08566.1"/>
    <property type="molecule type" value="Genomic_DNA"/>
</dbReference>
<feature type="domain" description="Homing endonuclease LAGLIDADG" evidence="3">
    <location>
        <begin position="109"/>
        <end position="204"/>
    </location>
</feature>
<dbReference type="PANTHER" id="PTHR36181">
    <property type="entry name" value="INTRON-ENCODED ENDONUCLEASE AI3-RELATED"/>
    <property type="match status" value="1"/>
</dbReference>
<proteinExistence type="predicted"/>
<comment type="function">
    <text evidence="1">Mitochondrial DNA endonuclease involved in intron homing.</text>
</comment>
<evidence type="ECO:0000256" key="2">
    <source>
        <dbReference type="SAM" id="Phobius"/>
    </source>
</evidence>
<reference evidence="4" key="1">
    <citation type="submission" date="2016-12" db="EMBL/GenBank/DDBJ databases">
        <title>Complete mitochondrial genome of the wood-decaying fungus Fomitopsis palustris.</title>
        <authorList>
            <person name="Tanaka Y."/>
            <person name="Suzuki T."/>
            <person name="Iigo M."/>
            <person name="Kurokura T."/>
            <person name="Toyama F."/>
            <person name="Dohra H."/>
            <person name="Konno N."/>
        </authorList>
    </citation>
    <scope>NUCLEOTIDE SEQUENCE</scope>
    <source>
        <strain evidence="4">FFPRI 0507</strain>
    </source>
</reference>